<dbReference type="OrthoDB" id="5133275at2759"/>
<gene>
    <name evidence="1" type="ORF">CSOL1703_00005420</name>
</gene>
<evidence type="ECO:0000313" key="2">
    <source>
        <dbReference type="Proteomes" id="UP000775872"/>
    </source>
</evidence>
<dbReference type="EMBL" id="CABFOC020000045">
    <property type="protein sequence ID" value="CAH0053547.1"/>
    <property type="molecule type" value="Genomic_DNA"/>
</dbReference>
<proteinExistence type="predicted"/>
<evidence type="ECO:0000313" key="1">
    <source>
        <dbReference type="EMBL" id="CAH0053547.1"/>
    </source>
</evidence>
<dbReference type="Proteomes" id="UP000775872">
    <property type="component" value="Unassembled WGS sequence"/>
</dbReference>
<protein>
    <submittedName>
        <fullName evidence="1">Uncharacterized protein</fullName>
    </submittedName>
</protein>
<reference evidence="1" key="1">
    <citation type="submission" date="2021-10" db="EMBL/GenBank/DDBJ databases">
        <authorList>
            <person name="Piombo E."/>
        </authorList>
    </citation>
    <scope>NUCLEOTIDE SEQUENCE</scope>
</reference>
<comment type="caution">
    <text evidence="1">The sequence shown here is derived from an EMBL/GenBank/DDBJ whole genome shotgun (WGS) entry which is preliminary data.</text>
</comment>
<name>A0A9N9ZDI3_9HYPO</name>
<organism evidence="1 2">
    <name type="scientific">Clonostachys solani</name>
    <dbReference type="NCBI Taxonomy" id="160281"/>
    <lineage>
        <taxon>Eukaryota</taxon>
        <taxon>Fungi</taxon>
        <taxon>Dikarya</taxon>
        <taxon>Ascomycota</taxon>
        <taxon>Pezizomycotina</taxon>
        <taxon>Sordariomycetes</taxon>
        <taxon>Hypocreomycetidae</taxon>
        <taxon>Hypocreales</taxon>
        <taxon>Bionectriaceae</taxon>
        <taxon>Clonostachys</taxon>
    </lineage>
</organism>
<dbReference type="AlphaFoldDB" id="A0A9N9ZDI3"/>
<keyword evidence="2" id="KW-1185">Reference proteome</keyword>
<dbReference type="Pfam" id="PF12311">
    <property type="entry name" value="DUF3632"/>
    <property type="match status" value="1"/>
</dbReference>
<sequence>MAQTSESQVLNPEITIDDFINPHPSREILLRMVNRDDVSTVSAVEEIVALTRAAGQNDTLSGHANIVTATLIALAKRIPYDQQSKLVEFAVRLAQTTVPDPTEGGVLCFHIGSGRIPFWSRMPQFSEHLSEEWLRNFRVTHDDRLRNLDYANLVAFYAQLADIKFQDLSYNSSWDNPQLRQLHNNNELTRQDVRVGCMWFIHAPKKAWLDIHIVNDDGSHPELWRRWKQYLQDYQFSDDGSDAEFQRVVWCALESMDRTEAELEINGSAPFVWREYGT</sequence>
<dbReference type="InterPro" id="IPR022085">
    <property type="entry name" value="OpdG"/>
</dbReference>
<accession>A0A9N9ZDI3</accession>